<name>A0A8K0RE44_9PLEO</name>
<protein>
    <submittedName>
        <fullName evidence="2">Uncharacterized protein</fullName>
    </submittedName>
</protein>
<dbReference type="AlphaFoldDB" id="A0A8K0RE44"/>
<gene>
    <name evidence="2" type="ORF">FB567DRAFT_241194</name>
</gene>
<feature type="region of interest" description="Disordered" evidence="1">
    <location>
        <begin position="124"/>
        <end position="145"/>
    </location>
</feature>
<keyword evidence="3" id="KW-1185">Reference proteome</keyword>
<reference evidence="2" key="1">
    <citation type="journal article" date="2021" name="Nat. Commun.">
        <title>Genetic determinants of endophytism in the Arabidopsis root mycobiome.</title>
        <authorList>
            <person name="Mesny F."/>
            <person name="Miyauchi S."/>
            <person name="Thiergart T."/>
            <person name="Pickel B."/>
            <person name="Atanasova L."/>
            <person name="Karlsson M."/>
            <person name="Huettel B."/>
            <person name="Barry K.W."/>
            <person name="Haridas S."/>
            <person name="Chen C."/>
            <person name="Bauer D."/>
            <person name="Andreopoulos W."/>
            <person name="Pangilinan J."/>
            <person name="LaButti K."/>
            <person name="Riley R."/>
            <person name="Lipzen A."/>
            <person name="Clum A."/>
            <person name="Drula E."/>
            <person name="Henrissat B."/>
            <person name="Kohler A."/>
            <person name="Grigoriev I.V."/>
            <person name="Martin F.M."/>
            <person name="Hacquard S."/>
        </authorList>
    </citation>
    <scope>NUCLEOTIDE SEQUENCE</scope>
    <source>
        <strain evidence="2">MPI-SDFR-AT-0120</strain>
    </source>
</reference>
<accession>A0A8K0RE44</accession>
<organism evidence="2 3">
    <name type="scientific">Paraphoma chrysanthemicola</name>
    <dbReference type="NCBI Taxonomy" id="798071"/>
    <lineage>
        <taxon>Eukaryota</taxon>
        <taxon>Fungi</taxon>
        <taxon>Dikarya</taxon>
        <taxon>Ascomycota</taxon>
        <taxon>Pezizomycotina</taxon>
        <taxon>Dothideomycetes</taxon>
        <taxon>Pleosporomycetidae</taxon>
        <taxon>Pleosporales</taxon>
        <taxon>Pleosporineae</taxon>
        <taxon>Phaeosphaeriaceae</taxon>
        <taxon>Paraphoma</taxon>
    </lineage>
</organism>
<proteinExistence type="predicted"/>
<dbReference type="EMBL" id="JAGMVJ010000003">
    <property type="protein sequence ID" value="KAH7092595.1"/>
    <property type="molecule type" value="Genomic_DNA"/>
</dbReference>
<dbReference type="Proteomes" id="UP000813461">
    <property type="component" value="Unassembled WGS sequence"/>
</dbReference>
<evidence type="ECO:0000313" key="3">
    <source>
        <dbReference type="Proteomes" id="UP000813461"/>
    </source>
</evidence>
<sequence>MVSTRSKTAQTNLQDLPPNPTPHKHNPTTQSSQPKPNTSKKRKSPTTNPAPTPPAKRTKSASNRPKPANTDAKDTKIVINRAPVLQLWSACVTHFVYPDLSWETCLSAGSAISSICAIAKGRSIGSIPERDDGDGEEGKKKKGKDVEGVEKVKVMQFNLKLQDGLVIVGTDAKAKGKSGGEEGLKKKFGEEYGVVKSVFGEVLGEWKGREEEVQKNGFGWYERFRPDVSKGQKGWGRKGELDLDKVRSVVGV</sequence>
<feature type="region of interest" description="Disordered" evidence="1">
    <location>
        <begin position="1"/>
        <end position="74"/>
    </location>
</feature>
<comment type="caution">
    <text evidence="2">The sequence shown here is derived from an EMBL/GenBank/DDBJ whole genome shotgun (WGS) entry which is preliminary data.</text>
</comment>
<dbReference type="OrthoDB" id="514070at2759"/>
<evidence type="ECO:0000313" key="2">
    <source>
        <dbReference type="EMBL" id="KAH7092595.1"/>
    </source>
</evidence>
<feature type="compositionally biased region" description="Polar residues" evidence="1">
    <location>
        <begin position="1"/>
        <end position="14"/>
    </location>
</feature>
<evidence type="ECO:0000256" key="1">
    <source>
        <dbReference type="SAM" id="MobiDB-lite"/>
    </source>
</evidence>
<feature type="compositionally biased region" description="Basic and acidic residues" evidence="1">
    <location>
        <begin position="136"/>
        <end position="145"/>
    </location>
</feature>